<feature type="chain" id="PRO_5044978801" description="Carboxylic ester hydrolase" evidence="8">
    <location>
        <begin position="26"/>
        <end position="524"/>
    </location>
</feature>
<evidence type="ECO:0000313" key="10">
    <source>
        <dbReference type="Proteomes" id="UP001600888"/>
    </source>
</evidence>
<dbReference type="SUPFAM" id="SSF53474">
    <property type="entry name" value="alpha/beta-Hydrolases"/>
    <property type="match status" value="2"/>
</dbReference>
<dbReference type="PANTHER" id="PTHR33938:SF13">
    <property type="entry name" value="CARBOXYLIC ESTER HYDROLASE"/>
    <property type="match status" value="1"/>
</dbReference>
<feature type="signal peptide" evidence="8">
    <location>
        <begin position="1"/>
        <end position="25"/>
    </location>
</feature>
<dbReference type="InterPro" id="IPR029058">
    <property type="entry name" value="AB_hydrolase_fold"/>
</dbReference>
<evidence type="ECO:0000256" key="2">
    <source>
        <dbReference type="ARBA" id="ARBA00022487"/>
    </source>
</evidence>
<protein>
    <recommendedName>
        <fullName evidence="8">Carboxylic ester hydrolase</fullName>
        <ecNumber evidence="8">3.1.1.-</ecNumber>
    </recommendedName>
</protein>
<dbReference type="PANTHER" id="PTHR33938">
    <property type="entry name" value="FERULOYL ESTERASE B-RELATED"/>
    <property type="match status" value="1"/>
</dbReference>
<evidence type="ECO:0000256" key="5">
    <source>
        <dbReference type="ARBA" id="ARBA00022801"/>
    </source>
</evidence>
<evidence type="ECO:0000256" key="4">
    <source>
        <dbReference type="ARBA" id="ARBA00022729"/>
    </source>
</evidence>
<dbReference type="Gene3D" id="3.40.50.1820">
    <property type="entry name" value="alpha/beta hydrolase"/>
    <property type="match status" value="1"/>
</dbReference>
<keyword evidence="6" id="KW-0106">Calcium</keyword>
<keyword evidence="4 8" id="KW-0732">Signal</keyword>
<proteinExistence type="inferred from homology"/>
<evidence type="ECO:0000256" key="6">
    <source>
        <dbReference type="ARBA" id="ARBA00022837"/>
    </source>
</evidence>
<evidence type="ECO:0000256" key="7">
    <source>
        <dbReference type="ARBA" id="ARBA00023157"/>
    </source>
</evidence>
<keyword evidence="2" id="KW-0719">Serine esterase</keyword>
<evidence type="ECO:0000256" key="1">
    <source>
        <dbReference type="ARBA" id="ARBA00006249"/>
    </source>
</evidence>
<accession>A0ABR4E740</accession>
<dbReference type="Proteomes" id="UP001600888">
    <property type="component" value="Unassembled WGS sequence"/>
</dbReference>
<comment type="similarity">
    <text evidence="1 8">Belongs to the tannase family.</text>
</comment>
<dbReference type="EMBL" id="JBAWTH010000089">
    <property type="protein sequence ID" value="KAL2278214.1"/>
    <property type="molecule type" value="Genomic_DNA"/>
</dbReference>
<evidence type="ECO:0000256" key="8">
    <source>
        <dbReference type="RuleBase" id="RU361238"/>
    </source>
</evidence>
<organism evidence="9 10">
    <name type="scientific">Diaporthe vaccinii</name>
    <dbReference type="NCBI Taxonomy" id="105482"/>
    <lineage>
        <taxon>Eukaryota</taxon>
        <taxon>Fungi</taxon>
        <taxon>Dikarya</taxon>
        <taxon>Ascomycota</taxon>
        <taxon>Pezizomycotina</taxon>
        <taxon>Sordariomycetes</taxon>
        <taxon>Sordariomycetidae</taxon>
        <taxon>Diaporthales</taxon>
        <taxon>Diaporthaceae</taxon>
        <taxon>Diaporthe</taxon>
        <taxon>Diaporthe eres species complex</taxon>
    </lineage>
</organism>
<reference evidence="9 10" key="1">
    <citation type="submission" date="2024-03" db="EMBL/GenBank/DDBJ databases">
        <title>A high-quality draft genome sequence of Diaporthe vaccinii, a causative agent of upright dieback and viscid rot disease in cranberry plants.</title>
        <authorList>
            <person name="Sarrasin M."/>
            <person name="Lang B.F."/>
            <person name="Burger G."/>
        </authorList>
    </citation>
    <scope>NUCLEOTIDE SEQUENCE [LARGE SCALE GENOMIC DNA]</scope>
    <source>
        <strain evidence="9 10">IS7</strain>
    </source>
</reference>
<dbReference type="Pfam" id="PF07519">
    <property type="entry name" value="Tannase"/>
    <property type="match status" value="1"/>
</dbReference>
<sequence>MPVLSHLSSFLLITMALACVPATFGNITWFGAEVLSLTADFVTNYSISVPSSVRYTQPAVEVTNTSFCNVTAAYTHPGQDDTVIVEAWLPSWGWNGRLQAVGGGGMLAGRSDVYYAAMAGAIADGYATVTTDAGLVNASVDAIPWALLSPGNVDLYSLQNFASVSLDDMGVLARSLIKSYYGRGPDYSYFNGCSQGGRQALMLAQRYPTSFDGIAAGAPAIYWNDLVPFLLWPLQFMNMLGEYPHACELQAITAAAISACDGLDGVVDGIVTEVDDCLASFRPFDLVGSATNCSEARVVTSAAAAVANATWQGTRNAQGVQTWFGLNPGSDLSFGVVGTDCAGLSCVSGAFALAMQWFSLFIARRADFDLANLSHVEFDTLAHQGRQRYDSIIGTLDADLSAFRDAGGKLVTYHGVSDEIIPPKMSVKYYNEVSALVPNVHDFYRHFEVPGMRHCFGGRSGGPTSLFDQLRAWVENGTEPENTQVEITDLAGGLQHRVLCPYPQKSVFDHDCGTAAEARCWTCA</sequence>
<evidence type="ECO:0000256" key="3">
    <source>
        <dbReference type="ARBA" id="ARBA00022723"/>
    </source>
</evidence>
<keyword evidence="5 8" id="KW-0378">Hydrolase</keyword>
<keyword evidence="3" id="KW-0479">Metal-binding</keyword>
<gene>
    <name evidence="9" type="ORF">FJTKL_14627</name>
</gene>
<keyword evidence="10" id="KW-1185">Reference proteome</keyword>
<evidence type="ECO:0000313" key="9">
    <source>
        <dbReference type="EMBL" id="KAL2278214.1"/>
    </source>
</evidence>
<keyword evidence="7" id="KW-1015">Disulfide bond</keyword>
<dbReference type="EC" id="3.1.1.-" evidence="8"/>
<dbReference type="InterPro" id="IPR011118">
    <property type="entry name" value="Tannase/feruloyl_esterase"/>
</dbReference>
<comment type="caution">
    <text evidence="9">The sequence shown here is derived from an EMBL/GenBank/DDBJ whole genome shotgun (WGS) entry which is preliminary data.</text>
</comment>
<name>A0ABR4E740_9PEZI</name>